<organism evidence="1">
    <name type="scientific">marine metagenome</name>
    <dbReference type="NCBI Taxonomy" id="408172"/>
    <lineage>
        <taxon>unclassified sequences</taxon>
        <taxon>metagenomes</taxon>
        <taxon>ecological metagenomes</taxon>
    </lineage>
</organism>
<evidence type="ECO:0000313" key="1">
    <source>
        <dbReference type="EMBL" id="SVC93332.1"/>
    </source>
</evidence>
<name>A0A382R809_9ZZZZ</name>
<dbReference type="EMBL" id="UINC01119483">
    <property type="protein sequence ID" value="SVC93332.1"/>
    <property type="molecule type" value="Genomic_DNA"/>
</dbReference>
<accession>A0A382R809</accession>
<proteinExistence type="predicted"/>
<protein>
    <submittedName>
        <fullName evidence="1">Uncharacterized protein</fullName>
    </submittedName>
</protein>
<feature type="non-terminal residue" evidence="1">
    <location>
        <position position="1"/>
    </location>
</feature>
<reference evidence="1" key="1">
    <citation type="submission" date="2018-05" db="EMBL/GenBank/DDBJ databases">
        <authorList>
            <person name="Lanie J.A."/>
            <person name="Ng W.-L."/>
            <person name="Kazmierczak K.M."/>
            <person name="Andrzejewski T.M."/>
            <person name="Davidsen T.M."/>
            <person name="Wayne K.J."/>
            <person name="Tettelin H."/>
            <person name="Glass J.I."/>
            <person name="Rusch D."/>
            <person name="Podicherti R."/>
            <person name="Tsui H.-C.T."/>
            <person name="Winkler M.E."/>
        </authorList>
    </citation>
    <scope>NUCLEOTIDE SEQUENCE</scope>
</reference>
<gene>
    <name evidence="1" type="ORF">METZ01_LOCUS346186</name>
</gene>
<sequence>VESACANDSGSDGIIPYNVSPDPTDNAMDCGGVCLNSYVGGDAVSGQYGSYLTSKYVDEDGDGWGTGSAITYCTAEAIGIGTGYANNAFDVDDKLKCFSNAIDCAGVCGGSALKDDCGNCSAAENVTQESGAPSYAGDASVYGSGNAIFAAYNTKYNVATGIQLSATPEVPASSFIASNDLGYICECNSSASTLADYKTVDCAGACAASPAKVMKDFYFDYDGDGSGGVSYAILECKASGSTTSTYNTITTSTNNADSDDSCFSNSYDGCNVCSKLKASDSSNNPAYLSTITSSCIGSSSANVNPFVESACANDSGSDGIIPYN</sequence>
<feature type="non-terminal residue" evidence="1">
    <location>
        <position position="324"/>
    </location>
</feature>
<dbReference type="AlphaFoldDB" id="A0A382R809"/>